<dbReference type="GO" id="GO:0031177">
    <property type="term" value="F:phosphopantetheine binding"/>
    <property type="evidence" value="ECO:0007669"/>
    <property type="project" value="TreeGrafter"/>
</dbReference>
<reference evidence="2 3" key="1">
    <citation type="submission" date="2016-10" db="EMBL/GenBank/DDBJ databases">
        <authorList>
            <person name="de Groot N.N."/>
        </authorList>
    </citation>
    <scope>NUCLEOTIDE SEQUENCE [LARGE SCALE GENOMIC DNA]</scope>
    <source>
        <strain evidence="2 3">DSM 44637</strain>
    </source>
</reference>
<dbReference type="Gene3D" id="3.30.559.10">
    <property type="entry name" value="Chloramphenicol acetyltransferase-like domain"/>
    <property type="match status" value="1"/>
</dbReference>
<dbReference type="GO" id="GO:0005737">
    <property type="term" value="C:cytoplasm"/>
    <property type="evidence" value="ECO:0007669"/>
    <property type="project" value="TreeGrafter"/>
</dbReference>
<dbReference type="PANTHER" id="PTHR45527">
    <property type="entry name" value="NONRIBOSOMAL PEPTIDE SYNTHETASE"/>
    <property type="match status" value="1"/>
</dbReference>
<dbReference type="Gene3D" id="3.30.559.30">
    <property type="entry name" value="Nonribosomal peptide synthetase, condensation domain"/>
    <property type="match status" value="1"/>
</dbReference>
<proteinExistence type="predicted"/>
<gene>
    <name evidence="2" type="ORF">SAMN05421854_103662</name>
</gene>
<dbReference type="InterPro" id="IPR023213">
    <property type="entry name" value="CAT-like_dom_sf"/>
</dbReference>
<dbReference type="OrthoDB" id="3806954at2"/>
<dbReference type="GO" id="GO:0044550">
    <property type="term" value="P:secondary metabolite biosynthetic process"/>
    <property type="evidence" value="ECO:0007669"/>
    <property type="project" value="TreeGrafter"/>
</dbReference>
<dbReference type="Pfam" id="PF00668">
    <property type="entry name" value="Condensation"/>
    <property type="match status" value="1"/>
</dbReference>
<dbReference type="GO" id="GO:0008610">
    <property type="term" value="P:lipid biosynthetic process"/>
    <property type="evidence" value="ECO:0007669"/>
    <property type="project" value="UniProtKB-ARBA"/>
</dbReference>
<dbReference type="EMBL" id="FOWC01000003">
    <property type="protein sequence ID" value="SFO99263.1"/>
    <property type="molecule type" value="Genomic_DNA"/>
</dbReference>
<dbReference type="InterPro" id="IPR001242">
    <property type="entry name" value="Condensation_dom"/>
</dbReference>
<dbReference type="PANTHER" id="PTHR45527:SF1">
    <property type="entry name" value="FATTY ACID SYNTHASE"/>
    <property type="match status" value="1"/>
</dbReference>
<dbReference type="SUPFAM" id="SSF52777">
    <property type="entry name" value="CoA-dependent acyltransferases"/>
    <property type="match status" value="2"/>
</dbReference>
<accession>A0A1I5LQ26</accession>
<dbReference type="Proteomes" id="UP000199137">
    <property type="component" value="Unassembled WGS sequence"/>
</dbReference>
<dbReference type="GO" id="GO:0003824">
    <property type="term" value="F:catalytic activity"/>
    <property type="evidence" value="ECO:0007669"/>
    <property type="project" value="InterPro"/>
</dbReference>
<dbReference type="STRING" id="112413.SAMN05421854_103662"/>
<sequence length="399" mass="43645">MNTRPLSVFQRAMLDCGPDFTGQWFTMNAVLRLSAPLDPDVLSAALTNLIARHEILRTRVTDEAQVVSPPGPPVFEVHQGSDPADWLHAPVPPESGPLVVRLVRGDPGLLAVHLHHLVADPGTVWAVCRELAALYSAELGGPAPPMPAAQYGDYAAAEARQRRTTEAGDRAWWETAMARDFVSVRKDENGPPYAERATLLPKAGLAAVHRFARTHRTTPATTLFAALACAMRPWTGPGPRVFTTVFGLRDRPEWRRMLGPCLLTAYVPLPAPPSRLTPEYAVEVRDVLRDCRRHCRFPMPEVRAFRETPDAVPFYEYVPDDWPEPYEFGPVTAQVVAAAGPKDTRAPTTLAIRSRSTAEGTVTAHVSSDGRGWSRDRVRSLWPAVAGQVGAGAAPDSLR</sequence>
<name>A0A1I5LQ26_9PSEU</name>
<dbReference type="AlphaFoldDB" id="A0A1I5LQ26"/>
<evidence type="ECO:0000313" key="2">
    <source>
        <dbReference type="EMBL" id="SFO99263.1"/>
    </source>
</evidence>
<dbReference type="GO" id="GO:0043041">
    <property type="term" value="P:amino acid activation for nonribosomal peptide biosynthetic process"/>
    <property type="evidence" value="ECO:0007669"/>
    <property type="project" value="TreeGrafter"/>
</dbReference>
<feature type="domain" description="Condensation" evidence="1">
    <location>
        <begin position="109"/>
        <end position="305"/>
    </location>
</feature>
<dbReference type="RefSeq" id="WP_093573819.1">
    <property type="nucleotide sequence ID" value="NZ_FOWC01000003.1"/>
</dbReference>
<protein>
    <submittedName>
        <fullName evidence="2">Condensation domain-containing protein</fullName>
    </submittedName>
</protein>
<organism evidence="2 3">
    <name type="scientific">Amycolatopsis rubida</name>
    <dbReference type="NCBI Taxonomy" id="112413"/>
    <lineage>
        <taxon>Bacteria</taxon>
        <taxon>Bacillati</taxon>
        <taxon>Actinomycetota</taxon>
        <taxon>Actinomycetes</taxon>
        <taxon>Pseudonocardiales</taxon>
        <taxon>Pseudonocardiaceae</taxon>
        <taxon>Amycolatopsis</taxon>
    </lineage>
</organism>
<evidence type="ECO:0000259" key="1">
    <source>
        <dbReference type="Pfam" id="PF00668"/>
    </source>
</evidence>
<evidence type="ECO:0000313" key="3">
    <source>
        <dbReference type="Proteomes" id="UP000199137"/>
    </source>
</evidence>